<evidence type="ECO:0000256" key="2">
    <source>
        <dbReference type="ARBA" id="ARBA00022801"/>
    </source>
</evidence>
<dbReference type="InterPro" id="IPR027417">
    <property type="entry name" value="P-loop_NTPase"/>
</dbReference>
<evidence type="ECO:0000259" key="7">
    <source>
        <dbReference type="PROSITE" id="PS51643"/>
    </source>
</evidence>
<dbReference type="GO" id="GO:0016787">
    <property type="term" value="F:hydrolase activity"/>
    <property type="evidence" value="ECO:0007669"/>
    <property type="project" value="UniProtKB-KW"/>
</dbReference>
<proteinExistence type="predicted"/>
<dbReference type="InterPro" id="IPR054712">
    <property type="entry name" value="Cas3-like_dom"/>
</dbReference>
<name>A0A926DYZ0_9FIRM</name>
<feature type="region of interest" description="Disordered" evidence="6">
    <location>
        <begin position="54"/>
        <end position="74"/>
    </location>
</feature>
<sequence>MLEYIAHRRESDGATQPLAEHLLSVAELAGEFAASFHGSAYAYQIGLGHDLGKSSPEAQARMRGERGPVDHSTAGAQAANPLLGAAAAYCVAGHHAGLPNGGTAADTADDSTLAARLHRPVPDCSRLGIVPLEKTPLPAVPLLGQKGFSFAFLTRMLFSCLVDADFLDTERFMKPERSGRGMGEPMDVLLQRMERHVEDLLKKESACELNRLRSGVLRLCRKKGDALPRGLYTLTVPTGGGKTDSSLAFALHHAAAQGMRRVLYAVPFTTIIEQTSNKFREILGDENVLEHHSNLSFQDGPQDEPNPHRLAAENWDAPVVVTTNVQFFESLFANRPGRCRKLHNIAGSVILLDEAQSLPVPYLLPCLRALAELVRNYGCTVVLCTATQPALQRLFPCGVTAQELAENLPELFQRFRRTRFVREGALTDEALIQRLREEPQVLCIVNTRRHAQALFQGLQGAEGLFHLSTLMYPEHRRRALETIRERLKAGLPCRVISTTLIEAGVDVDFASVYRAESGLDSMIQAAGRCNRENKKPLESSIVHLFAPDEQYTGHLPSSMKRPLEVAKNILQKYEDIASPEAVHAYFQQLYFLTGDGLDQKRIVDRLEKSGVCVPFADIAQDFQLIEQDTDTILIPLDEKAEPLAQELREQGPNRVLLRKIVPYSVSVYHDHLKRLAGAGSLQAVADGLYLLADLSLYDQDTGLKLDVEGGIGHFH</sequence>
<dbReference type="Pfam" id="PF00270">
    <property type="entry name" value="DEAD"/>
    <property type="match status" value="1"/>
</dbReference>
<dbReference type="RefSeq" id="WP_249282586.1">
    <property type="nucleotide sequence ID" value="NZ_JACRST010000006.1"/>
</dbReference>
<evidence type="ECO:0000256" key="1">
    <source>
        <dbReference type="ARBA" id="ARBA00022741"/>
    </source>
</evidence>
<dbReference type="CDD" id="cd09641">
    <property type="entry name" value="Cas3''_I"/>
    <property type="match status" value="1"/>
</dbReference>
<evidence type="ECO:0000256" key="6">
    <source>
        <dbReference type="SAM" id="MobiDB-lite"/>
    </source>
</evidence>
<dbReference type="EMBL" id="JACRST010000006">
    <property type="protein sequence ID" value="MBC8546508.1"/>
    <property type="molecule type" value="Genomic_DNA"/>
</dbReference>
<evidence type="ECO:0000256" key="4">
    <source>
        <dbReference type="ARBA" id="ARBA00022840"/>
    </source>
</evidence>
<dbReference type="GO" id="GO:0005524">
    <property type="term" value="F:ATP binding"/>
    <property type="evidence" value="ECO:0007669"/>
    <property type="project" value="UniProtKB-KW"/>
</dbReference>
<keyword evidence="3" id="KW-0347">Helicase</keyword>
<comment type="caution">
    <text evidence="8">The sequence shown here is derived from an EMBL/GenBank/DDBJ whole genome shotgun (WGS) entry which is preliminary data.</text>
</comment>
<dbReference type="NCBIfam" id="TIGR01596">
    <property type="entry name" value="cas3_HD"/>
    <property type="match status" value="1"/>
</dbReference>
<dbReference type="SUPFAM" id="SSF109604">
    <property type="entry name" value="HD-domain/PDEase-like"/>
    <property type="match status" value="1"/>
</dbReference>
<evidence type="ECO:0000256" key="5">
    <source>
        <dbReference type="ARBA" id="ARBA00023118"/>
    </source>
</evidence>
<feature type="domain" description="HD Cas3-type" evidence="7">
    <location>
        <begin position="11"/>
        <end position="167"/>
    </location>
</feature>
<keyword evidence="2" id="KW-0378">Hydrolase</keyword>
<keyword evidence="5" id="KW-0051">Antiviral defense</keyword>
<dbReference type="InterPro" id="IPR006474">
    <property type="entry name" value="Helicase_Cas3_CRISPR-ass_core"/>
</dbReference>
<dbReference type="GO" id="GO:0051607">
    <property type="term" value="P:defense response to virus"/>
    <property type="evidence" value="ECO:0007669"/>
    <property type="project" value="UniProtKB-KW"/>
</dbReference>
<dbReference type="GO" id="GO:0003676">
    <property type="term" value="F:nucleic acid binding"/>
    <property type="evidence" value="ECO:0007669"/>
    <property type="project" value="InterPro"/>
</dbReference>
<dbReference type="Proteomes" id="UP000653127">
    <property type="component" value="Unassembled WGS sequence"/>
</dbReference>
<dbReference type="Pfam" id="PF22590">
    <property type="entry name" value="Cas3-like_C_2"/>
    <property type="match status" value="1"/>
</dbReference>
<dbReference type="Gene3D" id="3.40.50.300">
    <property type="entry name" value="P-loop containing nucleotide triphosphate hydrolases"/>
    <property type="match status" value="2"/>
</dbReference>
<dbReference type="InterPro" id="IPR006483">
    <property type="entry name" value="CRISPR-assoc_Cas3_HD"/>
</dbReference>
<dbReference type="GO" id="GO:0004386">
    <property type="term" value="F:helicase activity"/>
    <property type="evidence" value="ECO:0007669"/>
    <property type="project" value="UniProtKB-KW"/>
</dbReference>
<reference evidence="8" key="1">
    <citation type="submission" date="2020-08" db="EMBL/GenBank/DDBJ databases">
        <title>Genome public.</title>
        <authorList>
            <person name="Liu C."/>
            <person name="Sun Q."/>
        </authorList>
    </citation>
    <scope>NUCLEOTIDE SEQUENCE</scope>
    <source>
        <strain evidence="8">NSJ-31</strain>
    </source>
</reference>
<keyword evidence="9" id="KW-1185">Reference proteome</keyword>
<keyword evidence="1" id="KW-0547">Nucleotide-binding</keyword>
<feature type="compositionally biased region" description="Basic and acidic residues" evidence="6">
    <location>
        <begin position="60"/>
        <end position="69"/>
    </location>
</feature>
<evidence type="ECO:0000313" key="8">
    <source>
        <dbReference type="EMBL" id="MBC8546508.1"/>
    </source>
</evidence>
<accession>A0A926DYZ0</accession>
<evidence type="ECO:0000256" key="3">
    <source>
        <dbReference type="ARBA" id="ARBA00022806"/>
    </source>
</evidence>
<dbReference type="SUPFAM" id="SSF52540">
    <property type="entry name" value="P-loop containing nucleoside triphosphate hydrolases"/>
    <property type="match status" value="1"/>
</dbReference>
<evidence type="ECO:0000313" key="9">
    <source>
        <dbReference type="Proteomes" id="UP000653127"/>
    </source>
</evidence>
<dbReference type="PROSITE" id="PS51643">
    <property type="entry name" value="HD_CAS3"/>
    <property type="match status" value="1"/>
</dbReference>
<organism evidence="8 9">
    <name type="scientific">Ligaoa zhengdingensis</name>
    <dbReference type="NCBI Taxonomy" id="2763658"/>
    <lineage>
        <taxon>Bacteria</taxon>
        <taxon>Bacillati</taxon>
        <taxon>Bacillota</taxon>
        <taxon>Clostridia</taxon>
        <taxon>Eubacteriales</taxon>
        <taxon>Oscillospiraceae</taxon>
        <taxon>Ligaoa</taxon>
    </lineage>
</organism>
<gene>
    <name evidence="8" type="primary">cas3</name>
    <name evidence="8" type="ORF">H8711_06120</name>
</gene>
<dbReference type="AlphaFoldDB" id="A0A926DYZ0"/>
<keyword evidence="4" id="KW-0067">ATP-binding</keyword>
<dbReference type="CDD" id="cd17930">
    <property type="entry name" value="DEXHc_cas3"/>
    <property type="match status" value="1"/>
</dbReference>
<dbReference type="InterPro" id="IPR011545">
    <property type="entry name" value="DEAD/DEAH_box_helicase_dom"/>
</dbReference>
<dbReference type="NCBIfam" id="TIGR01587">
    <property type="entry name" value="cas3_core"/>
    <property type="match status" value="1"/>
</dbReference>
<protein>
    <submittedName>
        <fullName evidence="8">CRISPR-associated helicase Cas3</fullName>
    </submittedName>
</protein>